<dbReference type="Gene3D" id="3.30.1330.60">
    <property type="entry name" value="OmpA-like domain"/>
    <property type="match status" value="1"/>
</dbReference>
<dbReference type="InterPro" id="IPR000297">
    <property type="entry name" value="PPIase_PpiC"/>
</dbReference>
<proteinExistence type="predicted"/>
<feature type="domain" description="PpiC" evidence="2">
    <location>
        <begin position="165"/>
        <end position="267"/>
    </location>
</feature>
<dbReference type="InterPro" id="IPR036737">
    <property type="entry name" value="OmpA-like_sf"/>
</dbReference>
<gene>
    <name evidence="3" type="ORF">FAES_3735</name>
</gene>
<protein>
    <submittedName>
        <fullName evidence="3">Peptidyl-prolyl cis-trans isomerase SurA</fullName>
        <ecNumber evidence="3">5.2.1.8</ecNumber>
    </submittedName>
</protein>
<dbReference type="PANTHER" id="PTHR47245">
    <property type="entry name" value="PEPTIDYLPROLYL ISOMERASE"/>
    <property type="match status" value="1"/>
</dbReference>
<dbReference type="Pfam" id="PF13616">
    <property type="entry name" value="Rotamase_3"/>
    <property type="match status" value="1"/>
</dbReference>
<dbReference type="PANTHER" id="PTHR47245:SF2">
    <property type="entry name" value="PEPTIDYL-PROLYL CIS-TRANS ISOMERASE HP_0175-RELATED"/>
    <property type="match status" value="1"/>
</dbReference>
<dbReference type="EC" id="5.2.1.8" evidence="3"/>
<dbReference type="InterPro" id="IPR050245">
    <property type="entry name" value="PrsA_foldase"/>
</dbReference>
<dbReference type="Pfam" id="PF00639">
    <property type="entry name" value="Rotamase"/>
    <property type="match status" value="1"/>
</dbReference>
<sequence length="801" mass="88914">MVCRPEIGVLHTPTENAKNWKLSLFPLRNSLVHSVRLTGPALLLLLAAACKTSAPVATTAPPPVPAKPAVLTLGGTKAFSSDEFFDSFTKNQLSADSSQRTDIRGYLDLYTNLKLKVLAAEKQGRDTTEAFREEMATYRKQLAQSYLTDKTLVDQLTAEAYQRMQQEVNASHILIGVAEDAEPADTLAAYQQALSVRERLQNGESFEALARQVSKDPSAKQNSGNLGYFTAFQTVYPLETAAYTQSPGTLSTPIRTRFGYHILRVNDRRPSRGKVQVAHILVRLSPTAEPQGAAAAKTRIDEAYAKLQAGESFETVARTYSDDTQSKGAGGKLPAFATGQNVPAFEEAAFALTTPGSYSTPFKTNYGWHIVKLIGRQPMESFTELAPAIRQKVVTDSRADVLRQATLARLSREYKVIENEPVKDAALAKGDSSLFMGKWRAGKFLDDPFTTQPLLTIDNQAIPARKFFDYVEQKQSARMEPSGPPRGLMRRFYNRFKGDQLIAAEEANLDRKYPEFRALLNEVRDGVLLSQVMEEQVWERSMADSLGQKDFYEKNRAKYQYPERAVATIIDAADEKLLAEAKARLATSPYTLKRSAPGLQFSSNQTTLSTEGDEVLYEVMVTMVKNPAYVVEVTASRDASESDTVSTARLRRVVNYLTKNGVQLARITEKDVQAFRPNANGAAARRVTFTYGSTSKQDVARVLSSQQPNAVVITEGIFAKGQNKLVDELPWQKGTSTFTANNRVVQVTISRIDAPRPRTFAEARGAVINDYQAFLEQQFIANLRQKYPVQVNEDELKRLVK</sequence>
<dbReference type="EMBL" id="HE796683">
    <property type="protein sequence ID" value="CCH01742.1"/>
    <property type="molecule type" value="Genomic_DNA"/>
</dbReference>
<keyword evidence="4" id="KW-1185">Reference proteome</keyword>
<evidence type="ECO:0000256" key="1">
    <source>
        <dbReference type="PROSITE-ProRule" id="PRU00278"/>
    </source>
</evidence>
<keyword evidence="1 3" id="KW-0413">Isomerase</keyword>
<dbReference type="eggNOG" id="COG0760">
    <property type="taxonomic scope" value="Bacteria"/>
</dbReference>
<dbReference type="GO" id="GO:0003755">
    <property type="term" value="F:peptidyl-prolyl cis-trans isomerase activity"/>
    <property type="evidence" value="ECO:0007669"/>
    <property type="project" value="UniProtKB-KW"/>
</dbReference>
<dbReference type="Proteomes" id="UP000011058">
    <property type="component" value="Chromosome"/>
</dbReference>
<reference evidence="3 4" key="1">
    <citation type="journal article" date="2012" name="J. Bacteriol.">
        <title>Genome Sequence of Fibrella aestuarina BUZ 2T, a Filamentous Marine Bacterium.</title>
        <authorList>
            <person name="Filippini M."/>
            <person name="Qi W."/>
            <person name="Blom J."/>
            <person name="Goesmann A."/>
            <person name="Smits T.H."/>
            <person name="Bagheri H.C."/>
        </authorList>
    </citation>
    <scope>NUCLEOTIDE SEQUENCE [LARGE SCALE GENOMIC DNA]</scope>
    <source>
        <strain evidence="4">BUZ 2T</strain>
    </source>
</reference>
<evidence type="ECO:0000313" key="3">
    <source>
        <dbReference type="EMBL" id="CCH01742.1"/>
    </source>
</evidence>
<evidence type="ECO:0000259" key="2">
    <source>
        <dbReference type="PROSITE" id="PS50198"/>
    </source>
</evidence>
<dbReference type="SUPFAM" id="SSF103088">
    <property type="entry name" value="OmpA-like"/>
    <property type="match status" value="1"/>
</dbReference>
<accession>I0KC89</accession>
<dbReference type="Gene3D" id="3.10.50.40">
    <property type="match status" value="2"/>
</dbReference>
<dbReference type="STRING" id="1166018.FAES_3735"/>
<feature type="domain" description="PpiC" evidence="2">
    <location>
        <begin position="272"/>
        <end position="375"/>
    </location>
</feature>
<keyword evidence="1" id="KW-0697">Rotamase</keyword>
<dbReference type="InterPro" id="IPR046357">
    <property type="entry name" value="PPIase_dom_sf"/>
</dbReference>
<dbReference type="AlphaFoldDB" id="I0KC89"/>
<dbReference type="KEGG" id="fae:FAES_3735"/>
<organism evidence="3 4">
    <name type="scientific">Fibrella aestuarina BUZ 2</name>
    <dbReference type="NCBI Taxonomy" id="1166018"/>
    <lineage>
        <taxon>Bacteria</taxon>
        <taxon>Pseudomonadati</taxon>
        <taxon>Bacteroidota</taxon>
        <taxon>Cytophagia</taxon>
        <taxon>Cytophagales</taxon>
        <taxon>Spirosomataceae</taxon>
        <taxon>Fibrella</taxon>
    </lineage>
</organism>
<dbReference type="PATRIC" id="fig|1166018.3.peg.5519"/>
<dbReference type="HOGENOM" id="CLU_019451_0_0_10"/>
<evidence type="ECO:0000313" key="4">
    <source>
        <dbReference type="Proteomes" id="UP000011058"/>
    </source>
</evidence>
<dbReference type="PROSITE" id="PS50198">
    <property type="entry name" value="PPIC_PPIASE_2"/>
    <property type="match status" value="2"/>
</dbReference>
<dbReference type="SUPFAM" id="SSF54534">
    <property type="entry name" value="FKBP-like"/>
    <property type="match status" value="2"/>
</dbReference>
<name>I0KC89_9BACT</name>